<dbReference type="InterPro" id="IPR043426">
    <property type="entry name" value="MltB-like"/>
</dbReference>
<evidence type="ECO:0000313" key="3">
    <source>
        <dbReference type="Proteomes" id="UP000254467"/>
    </source>
</evidence>
<keyword evidence="1" id="KW-1133">Transmembrane helix</keyword>
<dbReference type="OrthoDB" id="9796191at2"/>
<keyword evidence="3" id="KW-1185">Reference proteome</keyword>
<feature type="transmembrane region" description="Helical" evidence="1">
    <location>
        <begin position="12"/>
        <end position="35"/>
    </location>
</feature>
<name>A0A376CJQ4_9CORY</name>
<dbReference type="GO" id="GO:0009253">
    <property type="term" value="P:peptidoglycan catabolic process"/>
    <property type="evidence" value="ECO:0007669"/>
    <property type="project" value="TreeGrafter"/>
</dbReference>
<gene>
    <name evidence="2" type="primary">lpqU</name>
    <name evidence="2" type="ORF">NCTC11862_00304</name>
</gene>
<dbReference type="STRING" id="35756.GCA_001044155_01587"/>
<dbReference type="PANTHER" id="PTHR30163:SF8">
    <property type="entry name" value="LYTIC MUREIN TRANSGLYCOSYLASE"/>
    <property type="match status" value="1"/>
</dbReference>
<dbReference type="EMBL" id="UFXQ01000001">
    <property type="protein sequence ID" value="STC68545.1"/>
    <property type="molecule type" value="Genomic_DNA"/>
</dbReference>
<protein>
    <submittedName>
        <fullName evidence="2">LpqU family protein</fullName>
    </submittedName>
</protein>
<evidence type="ECO:0000256" key="1">
    <source>
        <dbReference type="SAM" id="Phobius"/>
    </source>
</evidence>
<dbReference type="PANTHER" id="PTHR30163">
    <property type="entry name" value="MEMBRANE-BOUND LYTIC MUREIN TRANSGLYCOSYLASE B"/>
    <property type="match status" value="1"/>
</dbReference>
<keyword evidence="1" id="KW-0472">Membrane</keyword>
<dbReference type="InterPro" id="IPR023346">
    <property type="entry name" value="Lysozyme-like_dom_sf"/>
</dbReference>
<dbReference type="SUPFAM" id="SSF53955">
    <property type="entry name" value="Lysozyme-like"/>
    <property type="match status" value="1"/>
</dbReference>
<dbReference type="AlphaFoldDB" id="A0A376CJQ4"/>
<dbReference type="Gene3D" id="1.10.530.10">
    <property type="match status" value="1"/>
</dbReference>
<proteinExistence type="predicted"/>
<reference evidence="2 3" key="1">
    <citation type="submission" date="2018-06" db="EMBL/GenBank/DDBJ databases">
        <authorList>
            <consortium name="Pathogen Informatics"/>
            <person name="Doyle S."/>
        </authorList>
    </citation>
    <scope>NUCLEOTIDE SEQUENCE [LARGE SCALE GENOMIC DNA]</scope>
    <source>
        <strain evidence="2 3">NCTC11862</strain>
    </source>
</reference>
<dbReference type="GO" id="GO:0008933">
    <property type="term" value="F:peptidoglycan lytic transglycosylase activity"/>
    <property type="evidence" value="ECO:0007669"/>
    <property type="project" value="TreeGrafter"/>
</dbReference>
<dbReference type="Proteomes" id="UP000254467">
    <property type="component" value="Unassembled WGS sequence"/>
</dbReference>
<dbReference type="RefSeq" id="WP_051078006.1">
    <property type="nucleotide sequence ID" value="NZ_LDYD01000006.1"/>
</dbReference>
<organism evidence="2 3">
    <name type="scientific">Corynebacterium pilosum</name>
    <dbReference type="NCBI Taxonomy" id="35756"/>
    <lineage>
        <taxon>Bacteria</taxon>
        <taxon>Bacillati</taxon>
        <taxon>Actinomycetota</taxon>
        <taxon>Actinomycetes</taxon>
        <taxon>Mycobacteriales</taxon>
        <taxon>Corynebacteriaceae</taxon>
        <taxon>Corynebacterium</taxon>
    </lineage>
</organism>
<keyword evidence="1" id="KW-0812">Transmembrane</keyword>
<sequence length="268" mass="28317">MTDRTRRVTAGCGCAGVIAVVLAIVLVVVLVGWVLSALRPGAAVRSWQPVPDNVPPQAGTPPPLIDVHGPGRTADLLADWASPIAAETYVDPQALRAYGNAELIAREAWPECNLVWNTLAGIGWVETRHGTYTGDALTRGKLDPNGYATPPIVGPALDGSPGFARIEDTDGGHLDGDTEFDRAVGPMQFIPESFEKYGRDANGNGVPEPQQIDDAALAAANLLCSGGRDLSVPEDWTQAILSYNNSNDYVVKVRDAAAAYAIPQPAVR</sequence>
<accession>A0A376CJQ4</accession>
<evidence type="ECO:0000313" key="2">
    <source>
        <dbReference type="EMBL" id="STC68545.1"/>
    </source>
</evidence>